<keyword evidence="1" id="KW-1133">Transmembrane helix</keyword>
<feature type="transmembrane region" description="Helical" evidence="1">
    <location>
        <begin position="6"/>
        <end position="34"/>
    </location>
</feature>
<evidence type="ECO:0000256" key="1">
    <source>
        <dbReference type="SAM" id="Phobius"/>
    </source>
</evidence>
<organism evidence="2 3">
    <name type="scientific">Lederbergia graminis</name>
    <dbReference type="NCBI Taxonomy" id="735518"/>
    <lineage>
        <taxon>Bacteria</taxon>
        <taxon>Bacillati</taxon>
        <taxon>Bacillota</taxon>
        <taxon>Bacilli</taxon>
        <taxon>Bacillales</taxon>
        <taxon>Bacillaceae</taxon>
        <taxon>Lederbergia</taxon>
    </lineage>
</organism>
<keyword evidence="1" id="KW-0812">Transmembrane</keyword>
<dbReference type="Proteomes" id="UP001596147">
    <property type="component" value="Unassembled WGS sequence"/>
</dbReference>
<reference evidence="3" key="1">
    <citation type="journal article" date="2019" name="Int. J. Syst. Evol. Microbiol.">
        <title>The Global Catalogue of Microorganisms (GCM) 10K type strain sequencing project: providing services to taxonomists for standard genome sequencing and annotation.</title>
        <authorList>
            <consortium name="The Broad Institute Genomics Platform"/>
            <consortium name="The Broad Institute Genome Sequencing Center for Infectious Disease"/>
            <person name="Wu L."/>
            <person name="Ma J."/>
        </authorList>
    </citation>
    <scope>NUCLEOTIDE SEQUENCE [LARGE SCALE GENOMIC DNA]</scope>
    <source>
        <strain evidence="3">CGMCC 1.12237</strain>
    </source>
</reference>
<keyword evidence="1" id="KW-0472">Membrane</keyword>
<protein>
    <submittedName>
        <fullName evidence="2">Uncharacterized protein</fullName>
    </submittedName>
</protein>
<dbReference type="RefSeq" id="WP_382350361.1">
    <property type="nucleotide sequence ID" value="NZ_JBHSMC010000011.1"/>
</dbReference>
<accession>A0ABW0LH23</accession>
<name>A0ABW0LH23_9BACI</name>
<gene>
    <name evidence="2" type="ORF">ACFPM4_08885</name>
</gene>
<keyword evidence="3" id="KW-1185">Reference proteome</keyword>
<comment type="caution">
    <text evidence="2">The sequence shown here is derived from an EMBL/GenBank/DDBJ whole genome shotgun (WGS) entry which is preliminary data.</text>
</comment>
<evidence type="ECO:0000313" key="2">
    <source>
        <dbReference type="EMBL" id="MFC5464868.1"/>
    </source>
</evidence>
<sequence>MGSYWFMFIFCVFVVLLAIIVIPWIIISFIFEMIQNRNVKHKKRKKGELRADMIAGLKLVGALMIFAGLAVFLAFESIPYFKDFPHVVKSEYHSEANVIEEVDDRGKSRENKIRMDGKVYYSTKIKRKHEGEFIRFTYLPHTKKIISIEWPNEWTK</sequence>
<evidence type="ECO:0000313" key="3">
    <source>
        <dbReference type="Proteomes" id="UP001596147"/>
    </source>
</evidence>
<proteinExistence type="predicted"/>
<dbReference type="EMBL" id="JBHSMC010000011">
    <property type="protein sequence ID" value="MFC5464868.1"/>
    <property type="molecule type" value="Genomic_DNA"/>
</dbReference>
<feature type="transmembrane region" description="Helical" evidence="1">
    <location>
        <begin position="55"/>
        <end position="75"/>
    </location>
</feature>